<dbReference type="EMBL" id="NHYE01000944">
    <property type="protein sequence ID" value="PPR01366.1"/>
    <property type="molecule type" value="Genomic_DNA"/>
</dbReference>
<accession>A0A409YEC7</accession>
<reference evidence="1 2" key="1">
    <citation type="journal article" date="2018" name="Evol. Lett.">
        <title>Horizontal gene cluster transfer increased hallucinogenic mushroom diversity.</title>
        <authorList>
            <person name="Reynolds H.T."/>
            <person name="Vijayakumar V."/>
            <person name="Gluck-Thaler E."/>
            <person name="Korotkin H.B."/>
            <person name="Matheny P.B."/>
            <person name="Slot J.C."/>
        </authorList>
    </citation>
    <scope>NUCLEOTIDE SEQUENCE [LARGE SCALE GENOMIC DNA]</scope>
    <source>
        <strain evidence="1 2">SRW20</strain>
    </source>
</reference>
<sequence>MSLEEERSVSEAHTFQSPFQALTITPSVCTRAPVKIALDVDYVPSVKSTQAVNIAIQKICGIATHMYEGKSSHHHFVNDLGQLVAQLDSHTGPKMITGLLSSVVTTPSPVSIVPALLILTSHPFPIVPNNVLAPAAIDALAQDFRLEYQQRANFHLFMKLGMA</sequence>
<proteinExistence type="predicted"/>
<evidence type="ECO:0000313" key="1">
    <source>
        <dbReference type="EMBL" id="PPR01366.1"/>
    </source>
</evidence>
<name>A0A409YEC7_9AGAR</name>
<gene>
    <name evidence="1" type="ORF">CVT26_015415</name>
</gene>
<organism evidence="1 2">
    <name type="scientific">Gymnopilus dilepis</name>
    <dbReference type="NCBI Taxonomy" id="231916"/>
    <lineage>
        <taxon>Eukaryota</taxon>
        <taxon>Fungi</taxon>
        <taxon>Dikarya</taxon>
        <taxon>Basidiomycota</taxon>
        <taxon>Agaricomycotina</taxon>
        <taxon>Agaricomycetes</taxon>
        <taxon>Agaricomycetidae</taxon>
        <taxon>Agaricales</taxon>
        <taxon>Agaricineae</taxon>
        <taxon>Hymenogastraceae</taxon>
        <taxon>Gymnopilus</taxon>
    </lineage>
</organism>
<keyword evidence="2" id="KW-1185">Reference proteome</keyword>
<evidence type="ECO:0000313" key="2">
    <source>
        <dbReference type="Proteomes" id="UP000284706"/>
    </source>
</evidence>
<protein>
    <submittedName>
        <fullName evidence="1">Uncharacterized protein</fullName>
    </submittedName>
</protein>
<dbReference type="Proteomes" id="UP000284706">
    <property type="component" value="Unassembled WGS sequence"/>
</dbReference>
<dbReference type="InParanoid" id="A0A409YEC7"/>
<comment type="caution">
    <text evidence="1">The sequence shown here is derived from an EMBL/GenBank/DDBJ whole genome shotgun (WGS) entry which is preliminary data.</text>
</comment>
<dbReference type="AlphaFoldDB" id="A0A409YEC7"/>